<gene>
    <name evidence="3" type="ORF">GCM10025783_29130</name>
</gene>
<dbReference type="Proteomes" id="UP001500121">
    <property type="component" value="Unassembled WGS sequence"/>
</dbReference>
<dbReference type="EMBL" id="BAABLP010000006">
    <property type="protein sequence ID" value="GAA4754286.1"/>
    <property type="molecule type" value="Genomic_DNA"/>
</dbReference>
<organism evidence="3 4">
    <name type="scientific">Amnibacterium soli</name>
    <dbReference type="NCBI Taxonomy" id="1282736"/>
    <lineage>
        <taxon>Bacteria</taxon>
        <taxon>Bacillati</taxon>
        <taxon>Actinomycetota</taxon>
        <taxon>Actinomycetes</taxon>
        <taxon>Micrococcales</taxon>
        <taxon>Microbacteriaceae</taxon>
        <taxon>Amnibacterium</taxon>
    </lineage>
</organism>
<protein>
    <submittedName>
        <fullName evidence="3">AarF/ABC1/UbiB kinase family protein</fullName>
    </submittedName>
</protein>
<dbReference type="PANTHER" id="PTHR10566:SF113">
    <property type="entry name" value="PROTEIN ACTIVITY OF BC1 COMPLEX KINASE 7, CHLOROPLASTIC"/>
    <property type="match status" value="1"/>
</dbReference>
<dbReference type="InterPro" id="IPR011009">
    <property type="entry name" value="Kinase-like_dom_sf"/>
</dbReference>
<feature type="domain" description="ABC1 atypical kinase-like" evidence="2">
    <location>
        <begin position="111"/>
        <end position="346"/>
    </location>
</feature>
<dbReference type="PANTHER" id="PTHR10566">
    <property type="entry name" value="CHAPERONE-ACTIVITY OF BC1 COMPLEX CABC1 -RELATED"/>
    <property type="match status" value="1"/>
</dbReference>
<dbReference type="CDD" id="cd05121">
    <property type="entry name" value="ABC1_ADCK3-like"/>
    <property type="match status" value="1"/>
</dbReference>
<reference evidence="4" key="1">
    <citation type="journal article" date="2019" name="Int. J. Syst. Evol. Microbiol.">
        <title>The Global Catalogue of Microorganisms (GCM) 10K type strain sequencing project: providing services to taxonomists for standard genome sequencing and annotation.</title>
        <authorList>
            <consortium name="The Broad Institute Genomics Platform"/>
            <consortium name="The Broad Institute Genome Sequencing Center for Infectious Disease"/>
            <person name="Wu L."/>
            <person name="Ma J."/>
        </authorList>
    </citation>
    <scope>NUCLEOTIDE SEQUENCE [LARGE SCALE GENOMIC DNA]</scope>
    <source>
        <strain evidence="4">JCM 19015</strain>
    </source>
</reference>
<accession>A0ABP8ZEJ7</accession>
<evidence type="ECO:0000313" key="4">
    <source>
        <dbReference type="Proteomes" id="UP001500121"/>
    </source>
</evidence>
<evidence type="ECO:0000259" key="2">
    <source>
        <dbReference type="Pfam" id="PF03109"/>
    </source>
</evidence>
<comment type="caution">
    <text evidence="3">The sequence shown here is derived from an EMBL/GenBank/DDBJ whole genome shotgun (WGS) entry which is preliminary data.</text>
</comment>
<keyword evidence="3" id="KW-0418">Kinase</keyword>
<keyword evidence="3" id="KW-0808">Transferase</keyword>
<dbReference type="Pfam" id="PF03109">
    <property type="entry name" value="ABC1"/>
    <property type="match status" value="1"/>
</dbReference>
<sequence>MRLDADLDLLGVLVGRRRRLFEVADVLRRYGFAAIAAQLENAGRPGYGIVQTMAERLIDPSLASASAGERLRGALTELGTTTIKLGQLLSLRPDIVGPAIATELAALRAGVPADAPGHAEATLREELGADVDELFAAFDPVPLASGSVAEVHRATLHDGTPVVVKVLHRDVRRRVLDDLELLSALAVWAEAVSPAAHRLRFAAITADFDRSMRGAVDLRRELENLQVFGDMFADDPAVRIPKAYPERSAAGVLTMEEMTGHVLDSANGVRDAGWAPDELATRAATIYLTMVFRHGIYHTDPHPGNFLLNPGVITILDFGDVARITTSKREQLEDLIAAVGGGDPRATTEALLTMTDAPASLRSEDVQDDVESMITDHLGGGVDAIDLTAVSRGLAAVVNRHGLSLPSEIALVLRVVTLLQGLAADIGADIDLQAITRPFALDLARRRLDPKETLARAVRTGRAWERLLETLPADVSAVLQQVRREGGADLRIRDPDGIADNVVDGILTAALVLAAGELVSRAVPPKLGSLSVPGLAVAGTAWLRYRSLRARRAGAPSATARLRLAERVIRSARRPSQG</sequence>
<evidence type="ECO:0000313" key="3">
    <source>
        <dbReference type="EMBL" id="GAA4754286.1"/>
    </source>
</evidence>
<dbReference type="InterPro" id="IPR004147">
    <property type="entry name" value="ABC1_dom"/>
</dbReference>
<dbReference type="SUPFAM" id="SSF56112">
    <property type="entry name" value="Protein kinase-like (PK-like)"/>
    <property type="match status" value="1"/>
</dbReference>
<name>A0ABP8ZEJ7_9MICO</name>
<evidence type="ECO:0000256" key="1">
    <source>
        <dbReference type="ARBA" id="ARBA00009670"/>
    </source>
</evidence>
<keyword evidence="4" id="KW-1185">Reference proteome</keyword>
<dbReference type="RefSeq" id="WP_345482037.1">
    <property type="nucleotide sequence ID" value="NZ_BAABLP010000006.1"/>
</dbReference>
<dbReference type="InterPro" id="IPR050154">
    <property type="entry name" value="UbiB_kinase"/>
</dbReference>
<comment type="similarity">
    <text evidence="1">Belongs to the protein kinase superfamily. ADCK protein kinase family.</text>
</comment>
<proteinExistence type="inferred from homology"/>
<dbReference type="GO" id="GO:0016301">
    <property type="term" value="F:kinase activity"/>
    <property type="evidence" value="ECO:0007669"/>
    <property type="project" value="UniProtKB-KW"/>
</dbReference>